<accession>A0A8S9YKF8</accession>
<reference evidence="2" key="1">
    <citation type="submission" date="2019-07" db="EMBL/GenBank/DDBJ databases">
        <title>Annotation for the trematode Paragonimus miyazaki's.</title>
        <authorList>
            <person name="Choi Y.-J."/>
        </authorList>
    </citation>
    <scope>NUCLEOTIDE SEQUENCE</scope>
    <source>
        <strain evidence="2">Japan</strain>
    </source>
</reference>
<keyword evidence="3" id="KW-1185">Reference proteome</keyword>
<comment type="caution">
    <text evidence="2">The sequence shown here is derived from an EMBL/GenBank/DDBJ whole genome shotgun (WGS) entry which is preliminary data.</text>
</comment>
<proteinExistence type="predicted"/>
<sequence>MSGAFVDLDSSLLVKLSDTLKDRICAKTFVNLQKRVNDEIAQTDEVIQQTLREEQKIKDHWDEVFKSKSTNKRQKSVIQNEEWNRNQYLPCISKIQDYVEENIFEKREQLRVAYTAYLDHVKKVGHVHLDVIASDNYDPLATDDKTVRTLKSAPGKQAISARVRRSQTLPPTLNLTEAEKPKHFKNNRPSISQPKNEQPTNEQAFRCMVEHAKCKFDLQWRPVPGPEIWQLIHLTYIESEKRAKSRSVVGWFFHPEYLSA</sequence>
<feature type="region of interest" description="Disordered" evidence="1">
    <location>
        <begin position="179"/>
        <end position="201"/>
    </location>
</feature>
<dbReference type="Proteomes" id="UP000822476">
    <property type="component" value="Unassembled WGS sequence"/>
</dbReference>
<evidence type="ECO:0000313" key="2">
    <source>
        <dbReference type="EMBL" id="KAF7239942.1"/>
    </source>
</evidence>
<protein>
    <submittedName>
        <fullName evidence="2">Uncharacterized protein</fullName>
    </submittedName>
</protein>
<dbReference type="EMBL" id="JTDE01007302">
    <property type="protein sequence ID" value="KAF7239942.1"/>
    <property type="molecule type" value="Genomic_DNA"/>
</dbReference>
<dbReference type="AlphaFoldDB" id="A0A8S9YKF8"/>
<name>A0A8S9YKF8_9TREM</name>
<organism evidence="2 3">
    <name type="scientific">Paragonimus skrjabini miyazakii</name>
    <dbReference type="NCBI Taxonomy" id="59628"/>
    <lineage>
        <taxon>Eukaryota</taxon>
        <taxon>Metazoa</taxon>
        <taxon>Spiralia</taxon>
        <taxon>Lophotrochozoa</taxon>
        <taxon>Platyhelminthes</taxon>
        <taxon>Trematoda</taxon>
        <taxon>Digenea</taxon>
        <taxon>Plagiorchiida</taxon>
        <taxon>Troglotremata</taxon>
        <taxon>Troglotrematidae</taxon>
        <taxon>Paragonimus</taxon>
    </lineage>
</organism>
<evidence type="ECO:0000256" key="1">
    <source>
        <dbReference type="SAM" id="MobiDB-lite"/>
    </source>
</evidence>
<evidence type="ECO:0000313" key="3">
    <source>
        <dbReference type="Proteomes" id="UP000822476"/>
    </source>
</evidence>
<feature type="compositionally biased region" description="Polar residues" evidence="1">
    <location>
        <begin position="187"/>
        <end position="201"/>
    </location>
</feature>
<gene>
    <name evidence="2" type="ORF">EG68_10775</name>
</gene>
<dbReference type="OrthoDB" id="6252794at2759"/>